<dbReference type="InterPro" id="IPR024775">
    <property type="entry name" value="DinB-like"/>
</dbReference>
<dbReference type="Pfam" id="PF12867">
    <property type="entry name" value="DinB_2"/>
    <property type="match status" value="1"/>
</dbReference>
<evidence type="ECO:0000313" key="3">
    <source>
        <dbReference type="Proteomes" id="UP000662747"/>
    </source>
</evidence>
<dbReference type="SUPFAM" id="SSF109854">
    <property type="entry name" value="DinB/YfiT-like putative metalloenzymes"/>
    <property type="match status" value="1"/>
</dbReference>
<proteinExistence type="predicted"/>
<dbReference type="InterPro" id="IPR034660">
    <property type="entry name" value="DinB/YfiT-like"/>
</dbReference>
<dbReference type="EMBL" id="CP071090">
    <property type="protein sequence ID" value="QSQ25945.1"/>
    <property type="molecule type" value="Genomic_DNA"/>
</dbReference>
<evidence type="ECO:0000259" key="1">
    <source>
        <dbReference type="Pfam" id="PF12867"/>
    </source>
</evidence>
<name>A0ABX7P633_9BACT</name>
<reference evidence="2 3" key="1">
    <citation type="submission" date="2021-02" db="EMBL/GenBank/DDBJ databases">
        <title>De Novo genome assembly of isolated myxobacteria.</title>
        <authorList>
            <person name="Stevens D.C."/>
        </authorList>
    </citation>
    <scope>NUCLEOTIDE SEQUENCE [LARGE SCALE GENOMIC DNA]</scope>
    <source>
        <strain evidence="3">SCPEA02</strain>
    </source>
</reference>
<dbReference type="Gene3D" id="1.20.120.450">
    <property type="entry name" value="dinb family like domain"/>
    <property type="match status" value="1"/>
</dbReference>
<sequence length="219" mass="24266">MDASPLAESPAPPPHPFVQKLRMHREFFHRTLECFRDEDANCRVTPEAMTAAGQVLHAAAAIEFFLSGLFGVFEGWSLMSQRPPGFVDMSWTEGANTSPEARNTSPDVQEAGRSLKKALELFDRSMDSASAMFGARTMEELTQVPLPPTPFFPPWFTAAHVFEIMIDHTAHHRGALTQYARFLGREPKIPYFDMAEALHEAMLMAGRESGAEAPAAASR</sequence>
<dbReference type="Proteomes" id="UP000662747">
    <property type="component" value="Chromosome"/>
</dbReference>
<evidence type="ECO:0000313" key="2">
    <source>
        <dbReference type="EMBL" id="QSQ25945.1"/>
    </source>
</evidence>
<organism evidence="2 3">
    <name type="scientific">Pyxidicoccus parkwayensis</name>
    <dbReference type="NCBI Taxonomy" id="2813578"/>
    <lineage>
        <taxon>Bacteria</taxon>
        <taxon>Pseudomonadati</taxon>
        <taxon>Myxococcota</taxon>
        <taxon>Myxococcia</taxon>
        <taxon>Myxococcales</taxon>
        <taxon>Cystobacterineae</taxon>
        <taxon>Myxococcaceae</taxon>
        <taxon>Pyxidicoccus</taxon>
    </lineage>
</organism>
<keyword evidence="3" id="KW-1185">Reference proteome</keyword>
<dbReference type="RefSeq" id="WP_206727496.1">
    <property type="nucleotide sequence ID" value="NZ_CP071090.1"/>
</dbReference>
<feature type="domain" description="DinB-like" evidence="1">
    <location>
        <begin position="21"/>
        <end position="174"/>
    </location>
</feature>
<protein>
    <submittedName>
        <fullName evidence="2">DUF664 domain-containing protein</fullName>
    </submittedName>
</protein>
<accession>A0ABX7P633</accession>
<gene>
    <name evidence="2" type="ORF">JY651_13865</name>
</gene>